<reference evidence="3" key="2">
    <citation type="submission" date="2024-04" db="EMBL/GenBank/DDBJ databases">
        <authorList>
            <person name="Chen Y."/>
            <person name="Shah S."/>
            <person name="Dougan E. K."/>
            <person name="Thang M."/>
            <person name="Chan C."/>
        </authorList>
    </citation>
    <scope>NUCLEOTIDE SEQUENCE [LARGE SCALE GENOMIC DNA]</scope>
</reference>
<evidence type="ECO:0000256" key="1">
    <source>
        <dbReference type="SAM" id="SignalP"/>
    </source>
</evidence>
<reference evidence="2" key="1">
    <citation type="submission" date="2022-10" db="EMBL/GenBank/DDBJ databases">
        <authorList>
            <person name="Chen Y."/>
            <person name="Dougan E. K."/>
            <person name="Chan C."/>
            <person name="Rhodes N."/>
            <person name="Thang M."/>
        </authorList>
    </citation>
    <scope>NUCLEOTIDE SEQUENCE</scope>
</reference>
<comment type="caution">
    <text evidence="2">The sequence shown here is derived from an EMBL/GenBank/DDBJ whole genome shotgun (WGS) entry which is preliminary data.</text>
</comment>
<name>A0A9P1G6X8_9DINO</name>
<proteinExistence type="predicted"/>
<dbReference type="Proteomes" id="UP001152797">
    <property type="component" value="Unassembled WGS sequence"/>
</dbReference>
<protein>
    <submittedName>
        <fullName evidence="2">Uncharacterized protein</fullName>
    </submittedName>
</protein>
<dbReference type="AlphaFoldDB" id="A0A9P1G6X8"/>
<feature type="signal peptide" evidence="1">
    <location>
        <begin position="1"/>
        <end position="22"/>
    </location>
</feature>
<dbReference type="EMBL" id="CAMXCT010002713">
    <property type="protein sequence ID" value="CAI3999995.1"/>
    <property type="molecule type" value="Genomic_DNA"/>
</dbReference>
<organism evidence="2">
    <name type="scientific">Cladocopium goreaui</name>
    <dbReference type="NCBI Taxonomy" id="2562237"/>
    <lineage>
        <taxon>Eukaryota</taxon>
        <taxon>Sar</taxon>
        <taxon>Alveolata</taxon>
        <taxon>Dinophyceae</taxon>
        <taxon>Suessiales</taxon>
        <taxon>Symbiodiniaceae</taxon>
        <taxon>Cladocopium</taxon>
    </lineage>
</organism>
<dbReference type="EMBL" id="CAMXCT020002713">
    <property type="protein sequence ID" value="CAL1153370.1"/>
    <property type="molecule type" value="Genomic_DNA"/>
</dbReference>
<keyword evidence="1" id="KW-0732">Signal</keyword>
<sequence>MVFNPFLGMMIPLTMMVAPCNPTRVVKIHTKQKKRKQRRLSTSVTDQSQMLLTVTTWPFLQNLVMYSLMLLPLFLQTANEMNQLVMPADVYVADIIFFETMIRRFLAMDADLHGGHAAQVWPLILSLSYKFLAGKSLCESLLILILRGRRNQMRSGVQDFMEVFAGCANLSLEMIQGNFHGSAYDIVFDEAQDALSSRGLRLLIDNLSCLKYAGLVWIATKCSSFVVLCRCQSQRSSANEFLGDVTRAFVRNGNGLMEVSALLYLLAFLLGLWPVIEQPTSSVLPDCMAMKVVLQFTRSIKCQTYMGSYGGPSQKPLQLWSPFNRISMLERRRPVDMMSEPLVRRHGDQFTGHKDRLMESQEYTRAFGRAVMEMCNAEWEDQPV</sequence>
<accession>A0A9P1G6X8</accession>
<dbReference type="EMBL" id="CAMXCT030002713">
    <property type="protein sequence ID" value="CAL4787307.1"/>
    <property type="molecule type" value="Genomic_DNA"/>
</dbReference>
<keyword evidence="4" id="KW-1185">Reference proteome</keyword>
<gene>
    <name evidence="2" type="ORF">C1SCF055_LOCUS26151</name>
</gene>
<feature type="chain" id="PRO_5043272557" evidence="1">
    <location>
        <begin position="23"/>
        <end position="384"/>
    </location>
</feature>
<evidence type="ECO:0000313" key="4">
    <source>
        <dbReference type="Proteomes" id="UP001152797"/>
    </source>
</evidence>
<evidence type="ECO:0000313" key="3">
    <source>
        <dbReference type="EMBL" id="CAL1153370.1"/>
    </source>
</evidence>
<evidence type="ECO:0000313" key="2">
    <source>
        <dbReference type="EMBL" id="CAI3999995.1"/>
    </source>
</evidence>